<dbReference type="InterPro" id="IPR026349">
    <property type="entry name" value="CHP04255"/>
</dbReference>
<accession>A0A0F8X6T3</accession>
<sequence>TPEIAPKLPQALNQFFMRLEIPNPDIHAIAIITQTMENTTKNQRLPLILDIDVFSKINFINSDEEMWKEFEKLRKFKNDVFFYSITEKTKELFK</sequence>
<protein>
    <submittedName>
        <fullName evidence="1">Uncharacterized protein</fullName>
    </submittedName>
</protein>
<dbReference type="NCBIfam" id="TIGR04255">
    <property type="entry name" value="sporadTIGR04255"/>
    <property type="match status" value="1"/>
</dbReference>
<organism evidence="1">
    <name type="scientific">marine sediment metagenome</name>
    <dbReference type="NCBI Taxonomy" id="412755"/>
    <lineage>
        <taxon>unclassified sequences</taxon>
        <taxon>metagenomes</taxon>
        <taxon>ecological metagenomes</taxon>
    </lineage>
</organism>
<gene>
    <name evidence="1" type="ORF">LCGC14_2980160</name>
</gene>
<comment type="caution">
    <text evidence="1">The sequence shown here is derived from an EMBL/GenBank/DDBJ whole genome shotgun (WGS) entry which is preliminary data.</text>
</comment>
<evidence type="ECO:0000313" key="1">
    <source>
        <dbReference type="EMBL" id="KKK64837.1"/>
    </source>
</evidence>
<reference evidence="1" key="1">
    <citation type="journal article" date="2015" name="Nature">
        <title>Complex archaea that bridge the gap between prokaryotes and eukaryotes.</title>
        <authorList>
            <person name="Spang A."/>
            <person name="Saw J.H."/>
            <person name="Jorgensen S.L."/>
            <person name="Zaremba-Niedzwiedzka K."/>
            <person name="Martijn J."/>
            <person name="Lind A.E."/>
            <person name="van Eijk R."/>
            <person name="Schleper C."/>
            <person name="Guy L."/>
            <person name="Ettema T.J."/>
        </authorList>
    </citation>
    <scope>NUCLEOTIDE SEQUENCE</scope>
</reference>
<dbReference type="AlphaFoldDB" id="A0A0F8X6T3"/>
<dbReference type="EMBL" id="LAZR01060841">
    <property type="protein sequence ID" value="KKK64837.1"/>
    <property type="molecule type" value="Genomic_DNA"/>
</dbReference>
<feature type="non-terminal residue" evidence="1">
    <location>
        <position position="1"/>
    </location>
</feature>
<proteinExistence type="predicted"/>
<name>A0A0F8X6T3_9ZZZZ</name>